<evidence type="ECO:0000256" key="2">
    <source>
        <dbReference type="ARBA" id="ARBA00022692"/>
    </source>
</evidence>
<feature type="domain" description="Late embryogenesis abundant protein LEA-2 subgroup" evidence="7">
    <location>
        <begin position="199"/>
        <end position="291"/>
    </location>
</feature>
<comment type="caution">
    <text evidence="8">The sequence shown here is derived from an EMBL/GenBank/DDBJ whole genome shotgun (WGS) entry which is preliminary data.</text>
</comment>
<dbReference type="Gene3D" id="2.60.40.1820">
    <property type="match status" value="1"/>
</dbReference>
<evidence type="ECO:0000256" key="4">
    <source>
        <dbReference type="ARBA" id="ARBA00023136"/>
    </source>
</evidence>
<accession>A0A8H5G4J6</accession>
<keyword evidence="3 6" id="KW-1133">Transmembrane helix</keyword>
<reference evidence="8 9" key="1">
    <citation type="journal article" date="2020" name="ISME J.">
        <title>Uncovering the hidden diversity of litter-decomposition mechanisms in mushroom-forming fungi.</title>
        <authorList>
            <person name="Floudas D."/>
            <person name="Bentzer J."/>
            <person name="Ahren D."/>
            <person name="Johansson T."/>
            <person name="Persson P."/>
            <person name="Tunlid A."/>
        </authorList>
    </citation>
    <scope>NUCLEOTIDE SEQUENCE [LARGE SCALE GENOMIC DNA]</scope>
    <source>
        <strain evidence="8 9">CBS 146.42</strain>
    </source>
</reference>
<dbReference type="SUPFAM" id="SSF117070">
    <property type="entry name" value="LEA14-like"/>
    <property type="match status" value="1"/>
</dbReference>
<dbReference type="Pfam" id="PF03168">
    <property type="entry name" value="LEA_2"/>
    <property type="match status" value="1"/>
</dbReference>
<keyword evidence="4 6" id="KW-0472">Membrane</keyword>
<name>A0A8H5G4J6_9AGAR</name>
<evidence type="ECO:0000256" key="1">
    <source>
        <dbReference type="ARBA" id="ARBA00004167"/>
    </source>
</evidence>
<dbReference type="PANTHER" id="PTHR31234:SF2">
    <property type="entry name" value="OS05G0199100 PROTEIN"/>
    <property type="match status" value="1"/>
</dbReference>
<feature type="transmembrane region" description="Helical" evidence="6">
    <location>
        <begin position="137"/>
        <end position="160"/>
    </location>
</feature>
<dbReference type="PANTHER" id="PTHR31234">
    <property type="entry name" value="LATE EMBRYOGENESIS ABUNDANT (LEA) HYDROXYPROLINE-RICH GLYCOPROTEIN FAMILY"/>
    <property type="match status" value="1"/>
</dbReference>
<dbReference type="GO" id="GO:0098542">
    <property type="term" value="P:defense response to other organism"/>
    <property type="evidence" value="ECO:0007669"/>
    <property type="project" value="InterPro"/>
</dbReference>
<feature type="compositionally biased region" description="Polar residues" evidence="5">
    <location>
        <begin position="74"/>
        <end position="87"/>
    </location>
</feature>
<dbReference type="GO" id="GO:0016020">
    <property type="term" value="C:membrane"/>
    <property type="evidence" value="ECO:0007669"/>
    <property type="project" value="UniProtKB-SubCell"/>
</dbReference>
<feature type="compositionally biased region" description="Polar residues" evidence="5">
    <location>
        <begin position="18"/>
        <end position="38"/>
    </location>
</feature>
<organism evidence="8 9">
    <name type="scientific">Leucocoprinus leucothites</name>
    <dbReference type="NCBI Taxonomy" id="201217"/>
    <lineage>
        <taxon>Eukaryota</taxon>
        <taxon>Fungi</taxon>
        <taxon>Dikarya</taxon>
        <taxon>Basidiomycota</taxon>
        <taxon>Agaricomycotina</taxon>
        <taxon>Agaricomycetes</taxon>
        <taxon>Agaricomycetidae</taxon>
        <taxon>Agaricales</taxon>
        <taxon>Agaricineae</taxon>
        <taxon>Agaricaceae</taxon>
        <taxon>Leucocoprinus</taxon>
    </lineage>
</organism>
<keyword evidence="9" id="KW-1185">Reference proteome</keyword>
<keyword evidence="2 6" id="KW-0812">Transmembrane</keyword>
<dbReference type="AlphaFoldDB" id="A0A8H5G4J6"/>
<dbReference type="InterPro" id="IPR004864">
    <property type="entry name" value="LEA_2"/>
</dbReference>
<evidence type="ECO:0000313" key="8">
    <source>
        <dbReference type="EMBL" id="KAF5358339.1"/>
    </source>
</evidence>
<proteinExistence type="predicted"/>
<protein>
    <recommendedName>
        <fullName evidence="7">Late embryogenesis abundant protein LEA-2 subgroup domain-containing protein</fullName>
    </recommendedName>
</protein>
<evidence type="ECO:0000313" key="9">
    <source>
        <dbReference type="Proteomes" id="UP000559027"/>
    </source>
</evidence>
<evidence type="ECO:0000256" key="6">
    <source>
        <dbReference type="SAM" id="Phobius"/>
    </source>
</evidence>
<evidence type="ECO:0000256" key="3">
    <source>
        <dbReference type="ARBA" id="ARBA00022989"/>
    </source>
</evidence>
<dbReference type="OrthoDB" id="20273at2759"/>
<feature type="region of interest" description="Disordered" evidence="5">
    <location>
        <begin position="1"/>
        <end position="40"/>
    </location>
</feature>
<evidence type="ECO:0000256" key="5">
    <source>
        <dbReference type="SAM" id="MobiDB-lite"/>
    </source>
</evidence>
<dbReference type="Proteomes" id="UP000559027">
    <property type="component" value="Unassembled WGS sequence"/>
</dbReference>
<dbReference type="EMBL" id="JAACJO010000005">
    <property type="protein sequence ID" value="KAF5358339.1"/>
    <property type="molecule type" value="Genomic_DNA"/>
</dbReference>
<evidence type="ECO:0000259" key="7">
    <source>
        <dbReference type="Pfam" id="PF03168"/>
    </source>
</evidence>
<comment type="subcellular location">
    <subcellularLocation>
        <location evidence="1">Membrane</location>
        <topology evidence="1">Single-pass membrane protein</topology>
    </subcellularLocation>
</comment>
<dbReference type="InterPro" id="IPR044839">
    <property type="entry name" value="NDR1-like"/>
</dbReference>
<feature type="region of interest" description="Disordered" evidence="5">
    <location>
        <begin position="60"/>
        <end position="100"/>
    </location>
</feature>
<gene>
    <name evidence="8" type="ORF">D9756_001401</name>
</gene>
<sequence>MSYRDPYASPYNGAASRYPTNQAGSAYPQNQYTDNNFEFNPYDRPSYPTYDQSGYGVGGHEVYTDDPTYPPQRQPTRLTQRSGSGTLHQKKESYQPGAGFSAVPPMKKTATALRQYRYDHQGALWTKGGRGRCIGRFCCCTIMTVLFLIVSIVLALALWVRPPGIIIGQVAPAPQGGSTITTNSDGNGLSLSVHLALNITVDNPNYFSVNFKEIKAELFYPINNTPIGGGTSTNVVFPANSQTNWTFPFDIQYKSSADPRSLVLSDLASKCGANKQNLNIDYTITVSFDSIFDRLLDVDYESHAACFADTLCDDLSGSQQHLQLPLSNQSRSASESE</sequence>